<dbReference type="KEGG" id="bpl:BURPS1106A_A1251"/>
<dbReference type="AlphaFoldDB" id="A3P4M5"/>
<protein>
    <submittedName>
        <fullName evidence="1">Uncharacterized protein</fullName>
    </submittedName>
</protein>
<accession>A3P4M5</accession>
<evidence type="ECO:0000313" key="1">
    <source>
        <dbReference type="EMBL" id="ABN92783.1"/>
    </source>
</evidence>
<sequence length="37" mass="4603">MRNFRWCAPRTGSDARRLPYRWRRRARFRSSLGSSWC</sequence>
<reference evidence="2" key="1">
    <citation type="submission" date="2007-02" db="EMBL/GenBank/DDBJ databases">
        <authorList>
            <person name="DeShazer D."/>
            <person name="Woods D.E."/>
            <person name="Nierman W.C."/>
        </authorList>
    </citation>
    <scope>NUCLEOTIDE SEQUENCE [LARGE SCALE GENOMIC DNA]</scope>
    <source>
        <strain evidence="2">1106a</strain>
    </source>
</reference>
<evidence type="ECO:0000313" key="2">
    <source>
        <dbReference type="Proteomes" id="UP000006738"/>
    </source>
</evidence>
<gene>
    <name evidence="1" type="ordered locus">BURPS1106A_A1251</name>
</gene>
<proteinExistence type="predicted"/>
<dbReference type="HOGENOM" id="CLU_3341314_0_0_4"/>
<dbReference type="EMBL" id="CP000573">
    <property type="protein sequence ID" value="ABN92783.1"/>
    <property type="molecule type" value="Genomic_DNA"/>
</dbReference>
<name>A3P4M5_BURP0</name>
<dbReference type="Proteomes" id="UP000006738">
    <property type="component" value="Chromosome II"/>
</dbReference>
<organism evidence="1 2">
    <name type="scientific">Burkholderia pseudomallei (strain 1106a)</name>
    <dbReference type="NCBI Taxonomy" id="357348"/>
    <lineage>
        <taxon>Bacteria</taxon>
        <taxon>Pseudomonadati</taxon>
        <taxon>Pseudomonadota</taxon>
        <taxon>Betaproteobacteria</taxon>
        <taxon>Burkholderiales</taxon>
        <taxon>Burkholderiaceae</taxon>
        <taxon>Burkholderia</taxon>
        <taxon>pseudomallei group</taxon>
    </lineage>
</organism>